<dbReference type="EMBL" id="FNAP01000007">
    <property type="protein sequence ID" value="SDE50286.1"/>
    <property type="molecule type" value="Genomic_DNA"/>
</dbReference>
<reference evidence="3 4" key="1">
    <citation type="submission" date="2016-10" db="EMBL/GenBank/DDBJ databases">
        <authorList>
            <person name="de Groot N.N."/>
        </authorList>
    </citation>
    <scope>NUCLEOTIDE SEQUENCE [LARGE SCALE GENOMIC DNA]</scope>
    <source>
        <strain evidence="3 4">ATCC 700224</strain>
    </source>
</reference>
<feature type="compositionally biased region" description="Basic and acidic residues" evidence="1">
    <location>
        <begin position="281"/>
        <end position="291"/>
    </location>
</feature>
<feature type="signal peptide" evidence="2">
    <location>
        <begin position="1"/>
        <end position="33"/>
    </location>
</feature>
<keyword evidence="4" id="KW-1185">Reference proteome</keyword>
<dbReference type="RefSeq" id="WP_143027163.1">
    <property type="nucleotide sequence ID" value="NZ_FNAP01000007.1"/>
</dbReference>
<gene>
    <name evidence="3" type="ORF">SAMN05421720_107167</name>
</gene>
<name>A0A1G7DGV3_9PROT</name>
<proteinExistence type="predicted"/>
<accession>A0A1G7DGV3</accession>
<feature type="compositionally biased region" description="Basic and acidic residues" evidence="1">
    <location>
        <begin position="301"/>
        <end position="316"/>
    </location>
</feature>
<keyword evidence="2" id="KW-0732">Signal</keyword>
<evidence type="ECO:0000313" key="4">
    <source>
        <dbReference type="Proteomes" id="UP000199412"/>
    </source>
</evidence>
<dbReference type="STRING" id="69960.SAMN05421720_107167"/>
<dbReference type="OrthoDB" id="2078334at2"/>
<evidence type="ECO:0000256" key="1">
    <source>
        <dbReference type="SAM" id="MobiDB-lite"/>
    </source>
</evidence>
<dbReference type="AlphaFoldDB" id="A0A1G7DGV3"/>
<evidence type="ECO:0000313" key="3">
    <source>
        <dbReference type="EMBL" id="SDE50286.1"/>
    </source>
</evidence>
<sequence length="316" mass="33570">MRPYRPTPSTVPSRVAGLVVLAGAMMLGAHAHADTTDPKSGPWTTTVGDHTYALHAPDPDREGAVVVTRDGTVAYRLPVHGDFVGADGWRDVTGNGHPDIVFTMRTSRSTTASVALEATPRGVFELVQMGGRGPALNDLDAVPSFLDQPSSADDGPFGLSPQAIKAHETADGYAHCVIPAPSYGGFALVLRDGRVAFRWPLKGPLPPAPEGQPADGPRCYPLSDLTGNGHETAHITDLTSRSTTRHVILDLGPEGISEVFNESLHFTQDLIWEDADGDGIREPAVSDREDFGSLAPIRPDVIPRRDLDVPGRGASD</sequence>
<evidence type="ECO:0000256" key="2">
    <source>
        <dbReference type="SAM" id="SignalP"/>
    </source>
</evidence>
<organism evidence="3 4">
    <name type="scientific">Rhodospira trueperi</name>
    <dbReference type="NCBI Taxonomy" id="69960"/>
    <lineage>
        <taxon>Bacteria</taxon>
        <taxon>Pseudomonadati</taxon>
        <taxon>Pseudomonadota</taxon>
        <taxon>Alphaproteobacteria</taxon>
        <taxon>Rhodospirillales</taxon>
        <taxon>Rhodospirillaceae</taxon>
        <taxon>Rhodospira</taxon>
    </lineage>
</organism>
<feature type="region of interest" description="Disordered" evidence="1">
    <location>
        <begin position="281"/>
        <end position="316"/>
    </location>
</feature>
<protein>
    <recommendedName>
        <fullName evidence="5">Esterase-like activity of phytase</fullName>
    </recommendedName>
</protein>
<evidence type="ECO:0008006" key="5">
    <source>
        <dbReference type="Google" id="ProtNLM"/>
    </source>
</evidence>
<dbReference type="Proteomes" id="UP000199412">
    <property type="component" value="Unassembled WGS sequence"/>
</dbReference>
<feature type="chain" id="PRO_5011494925" description="Esterase-like activity of phytase" evidence="2">
    <location>
        <begin position="34"/>
        <end position="316"/>
    </location>
</feature>